<accession>Q2KTR5</accession>
<dbReference type="HOGENOM" id="CLU_044847_0_0_4"/>
<dbReference type="KEGG" id="bav:BAV3335"/>
<reference evidence="2 3" key="1">
    <citation type="journal article" date="2006" name="J. Bacteriol.">
        <title>Comparison of the genome sequence of the poultry pathogen Bordetella avium with those of B. bronchiseptica, B. pertussis, and B. parapertussis reveals extensive diversity in surface structures associated with host interaction.</title>
        <authorList>
            <person name="Sebaihia M."/>
            <person name="Preston A."/>
            <person name="Maskell D.J."/>
            <person name="Kuzmiak H."/>
            <person name="Connell T.D."/>
            <person name="King N.D."/>
            <person name="Orndorff P.E."/>
            <person name="Miyamoto D.M."/>
            <person name="Thomson N.R."/>
            <person name="Harris D."/>
            <person name="Goble A."/>
            <person name="Lord A."/>
            <person name="Murphy L."/>
            <person name="Quail M.A."/>
            <person name="Rutter S."/>
            <person name="Squares R."/>
            <person name="Squares S."/>
            <person name="Woodward J."/>
            <person name="Parkhill J."/>
            <person name="Temple L.M."/>
        </authorList>
    </citation>
    <scope>NUCLEOTIDE SEQUENCE [LARGE SCALE GENOMIC DNA]</scope>
    <source>
        <strain evidence="2 3">197N</strain>
    </source>
</reference>
<dbReference type="Pfam" id="PF11067">
    <property type="entry name" value="DUF2868"/>
    <property type="match status" value="1"/>
</dbReference>
<feature type="transmembrane region" description="Helical" evidence="1">
    <location>
        <begin position="177"/>
        <end position="199"/>
    </location>
</feature>
<gene>
    <name evidence="2" type="ordered locus">BAV3335</name>
</gene>
<keyword evidence="1" id="KW-0472">Membrane</keyword>
<evidence type="ECO:0000256" key="1">
    <source>
        <dbReference type="SAM" id="Phobius"/>
    </source>
</evidence>
<organism evidence="2 3">
    <name type="scientific">Bordetella avium (strain 197N)</name>
    <dbReference type="NCBI Taxonomy" id="360910"/>
    <lineage>
        <taxon>Bacteria</taxon>
        <taxon>Pseudomonadati</taxon>
        <taxon>Pseudomonadota</taxon>
        <taxon>Betaproteobacteria</taxon>
        <taxon>Burkholderiales</taxon>
        <taxon>Alcaligenaceae</taxon>
        <taxon>Bordetella</taxon>
    </lineage>
</organism>
<dbReference type="OrthoDB" id="6210861at2"/>
<keyword evidence="1" id="KW-1133">Transmembrane helix</keyword>
<protein>
    <submittedName>
        <fullName evidence="2">Membrane protein</fullName>
    </submittedName>
</protein>
<dbReference type="EMBL" id="AM167904">
    <property type="protein sequence ID" value="CAJ50945.1"/>
    <property type="molecule type" value="Genomic_DNA"/>
</dbReference>
<name>Q2KTR5_BORA1</name>
<proteinExistence type="predicted"/>
<feature type="transmembrane region" description="Helical" evidence="1">
    <location>
        <begin position="103"/>
        <end position="127"/>
    </location>
</feature>
<feature type="transmembrane region" description="Helical" evidence="1">
    <location>
        <begin position="256"/>
        <end position="278"/>
    </location>
</feature>
<feature type="transmembrane region" description="Helical" evidence="1">
    <location>
        <begin position="70"/>
        <end position="91"/>
    </location>
</feature>
<evidence type="ECO:0000313" key="3">
    <source>
        <dbReference type="Proteomes" id="UP000001977"/>
    </source>
</evidence>
<evidence type="ECO:0000313" key="2">
    <source>
        <dbReference type="EMBL" id="CAJ50945.1"/>
    </source>
</evidence>
<sequence length="458" mass="49348">MTSSLTGLTPQWLAEALRLREAHWGPLEDRDEARRARQATEALPDRILWRAMLLARREGMDNLLAQWRQGAVLALLLLMAAALIAGAGAAYGALGDGSRPVNVLWAAGALLGLHGLMFLLWMASFFLSGGTSLGRAWLWITGKFARGPDTALIPQALLNLLSRTGALRWMLGAVSHLLWLVALCAALATLLIVLSTASYRFVWATTLLSPEAFVRLTTWAGWLPAQFGFKLPDAAVVRASDGLQALPAAAQVQWSVWLLGMLVCWGIVPRLLAAMLCLGMSLRALRRLHIDPALPGYATLRDRLTPAAQATGVDRPADPLRTPRILSSGAIGGRPVYASLELPADQTRPAPAPASATLFDAGNLDSREERNALLDALAASPASRLLLACDARQTPDRGSLALIAALAGHAAQTRVWLTGRGDRLAQWRERLRAAGLADSDILEDHDQPLMWLERGGDD</sequence>
<keyword evidence="3" id="KW-1185">Reference proteome</keyword>
<dbReference type="AlphaFoldDB" id="Q2KTR5"/>
<dbReference type="InterPro" id="IPR021296">
    <property type="entry name" value="DUF2868"/>
</dbReference>
<dbReference type="eggNOG" id="ENOG502Z9E3">
    <property type="taxonomic scope" value="Bacteria"/>
</dbReference>
<dbReference type="STRING" id="360910.BAV3335"/>
<dbReference type="RefSeq" id="WP_012418972.1">
    <property type="nucleotide sequence ID" value="NC_010645.1"/>
</dbReference>
<dbReference type="Proteomes" id="UP000001977">
    <property type="component" value="Chromosome"/>
</dbReference>
<keyword evidence="1" id="KW-0812">Transmembrane</keyword>